<proteinExistence type="predicted"/>
<dbReference type="PANTHER" id="PTHR34807">
    <property type="entry name" value="OS08G0270800 PROTEIN"/>
    <property type="match status" value="1"/>
</dbReference>
<sequence>MSKKVKRGNVEMYSSHTIAGDRARFKYDSLLQDYHDLLKETEAKKRKLQKINEKKLRLFDEVRFLRKRYKRLMKNPSQQNQCLLLKRQALLVESSSRTKPSRRVGNHAIPEERPSTRIDASVDLDQSSLQSEEETEDHLMLRESTKDDSYSNRYREEEETTLVCRDLGDTSSSQARKRKISWQDQYALKV</sequence>
<evidence type="ECO:0000256" key="2">
    <source>
        <dbReference type="SAM" id="MobiDB-lite"/>
    </source>
</evidence>
<gene>
    <name evidence="3" type="ORF">LUZ63_000157</name>
</gene>
<reference evidence="3" key="1">
    <citation type="journal article" date="2022" name="Cell">
        <title>Repeat-based holocentromeres influence genome architecture and karyotype evolution.</title>
        <authorList>
            <person name="Hofstatter P.G."/>
            <person name="Thangavel G."/>
            <person name="Lux T."/>
            <person name="Neumann P."/>
            <person name="Vondrak T."/>
            <person name="Novak P."/>
            <person name="Zhang M."/>
            <person name="Costa L."/>
            <person name="Castellani M."/>
            <person name="Scott A."/>
            <person name="Toegelov H."/>
            <person name="Fuchs J."/>
            <person name="Mata-Sucre Y."/>
            <person name="Dias Y."/>
            <person name="Vanzela A.L.L."/>
            <person name="Huettel B."/>
            <person name="Almeida C.C.S."/>
            <person name="Simkova H."/>
            <person name="Souza G."/>
            <person name="Pedrosa-Harand A."/>
            <person name="Macas J."/>
            <person name="Mayer K.F.X."/>
            <person name="Houben A."/>
            <person name="Marques A."/>
        </authorList>
    </citation>
    <scope>NUCLEOTIDE SEQUENCE</scope>
    <source>
        <strain evidence="3">RhyBre1mFocal</strain>
    </source>
</reference>
<dbReference type="AlphaFoldDB" id="A0A9Q0HWL4"/>
<keyword evidence="4" id="KW-1185">Reference proteome</keyword>
<feature type="compositionally biased region" description="Basic and acidic residues" evidence="2">
    <location>
        <begin position="137"/>
        <end position="156"/>
    </location>
</feature>
<dbReference type="EMBL" id="JAMQYH010000001">
    <property type="protein sequence ID" value="KAJ1700378.1"/>
    <property type="molecule type" value="Genomic_DNA"/>
</dbReference>
<evidence type="ECO:0000256" key="1">
    <source>
        <dbReference type="SAM" id="Coils"/>
    </source>
</evidence>
<organism evidence="3 4">
    <name type="scientific">Rhynchospora breviuscula</name>
    <dbReference type="NCBI Taxonomy" id="2022672"/>
    <lineage>
        <taxon>Eukaryota</taxon>
        <taxon>Viridiplantae</taxon>
        <taxon>Streptophyta</taxon>
        <taxon>Embryophyta</taxon>
        <taxon>Tracheophyta</taxon>
        <taxon>Spermatophyta</taxon>
        <taxon>Magnoliopsida</taxon>
        <taxon>Liliopsida</taxon>
        <taxon>Poales</taxon>
        <taxon>Cyperaceae</taxon>
        <taxon>Cyperoideae</taxon>
        <taxon>Rhynchosporeae</taxon>
        <taxon>Rhynchospora</taxon>
    </lineage>
</organism>
<dbReference type="OrthoDB" id="993453at2759"/>
<feature type="region of interest" description="Disordered" evidence="2">
    <location>
        <begin position="94"/>
        <end position="159"/>
    </location>
</feature>
<evidence type="ECO:0000313" key="3">
    <source>
        <dbReference type="EMBL" id="KAJ1700378.1"/>
    </source>
</evidence>
<accession>A0A9Q0HWL4</accession>
<evidence type="ECO:0000313" key="4">
    <source>
        <dbReference type="Proteomes" id="UP001151287"/>
    </source>
</evidence>
<protein>
    <submittedName>
        <fullName evidence="3">Uncharacterized protein</fullName>
    </submittedName>
</protein>
<keyword evidence="1" id="KW-0175">Coiled coil</keyword>
<dbReference type="Proteomes" id="UP001151287">
    <property type="component" value="Unassembled WGS sequence"/>
</dbReference>
<name>A0A9Q0HWL4_9POAL</name>
<feature type="coiled-coil region" evidence="1">
    <location>
        <begin position="31"/>
        <end position="68"/>
    </location>
</feature>
<dbReference type="PANTHER" id="PTHR34807:SF3">
    <property type="entry name" value="OS08G0270800 PROTEIN"/>
    <property type="match status" value="1"/>
</dbReference>
<comment type="caution">
    <text evidence="3">The sequence shown here is derived from an EMBL/GenBank/DDBJ whole genome shotgun (WGS) entry which is preliminary data.</text>
</comment>